<dbReference type="AlphaFoldDB" id="A0A1I4VQA1"/>
<gene>
    <name evidence="1" type="ORF">SAMN05216516_1022</name>
</gene>
<accession>A0A1I4VQA1</accession>
<proteinExistence type="predicted"/>
<organism evidence="1 2">
    <name type="scientific">Izhakiella capsodis</name>
    <dbReference type="NCBI Taxonomy" id="1367852"/>
    <lineage>
        <taxon>Bacteria</taxon>
        <taxon>Pseudomonadati</taxon>
        <taxon>Pseudomonadota</taxon>
        <taxon>Gammaproteobacteria</taxon>
        <taxon>Enterobacterales</taxon>
        <taxon>Erwiniaceae</taxon>
        <taxon>Izhakiella</taxon>
    </lineage>
</organism>
<reference evidence="2" key="1">
    <citation type="submission" date="2016-10" db="EMBL/GenBank/DDBJ databases">
        <authorList>
            <person name="Varghese N."/>
            <person name="Submissions S."/>
        </authorList>
    </citation>
    <scope>NUCLEOTIDE SEQUENCE [LARGE SCALE GENOMIC DNA]</scope>
    <source>
        <strain evidence="2">N6PO6</strain>
    </source>
</reference>
<name>A0A1I4VQA1_9GAMM</name>
<dbReference type="Proteomes" id="UP000242222">
    <property type="component" value="Unassembled WGS sequence"/>
</dbReference>
<keyword evidence="2" id="KW-1185">Reference proteome</keyword>
<sequence>MPPAKKLNFIYGLFEVNFHMIPFISIKTKFAESIV</sequence>
<dbReference type="EMBL" id="FOVC01000002">
    <property type="protein sequence ID" value="SFN03438.1"/>
    <property type="molecule type" value="Genomic_DNA"/>
</dbReference>
<protein>
    <submittedName>
        <fullName evidence="1">Uncharacterized protein</fullName>
    </submittedName>
</protein>
<evidence type="ECO:0000313" key="2">
    <source>
        <dbReference type="Proteomes" id="UP000242222"/>
    </source>
</evidence>
<evidence type="ECO:0000313" key="1">
    <source>
        <dbReference type="EMBL" id="SFN03438.1"/>
    </source>
</evidence>